<comment type="caution">
    <text evidence="2">The sequence shown here is derived from an EMBL/GenBank/DDBJ whole genome shotgun (WGS) entry which is preliminary data.</text>
</comment>
<evidence type="ECO:0000313" key="2">
    <source>
        <dbReference type="EMBL" id="RRT55440.1"/>
    </source>
</evidence>
<dbReference type="EMBL" id="AMZH03010089">
    <property type="protein sequence ID" value="RRT55440.1"/>
    <property type="molecule type" value="Genomic_DNA"/>
</dbReference>
<sequence>MSQERSVPCDVGEDVPSVTQQTTGVAPQPPPPVPPFGDGNPPLHTPRRYWRMFNDPGLTPPPLNLGVSTVTPEAF</sequence>
<feature type="compositionally biased region" description="Polar residues" evidence="1">
    <location>
        <begin position="66"/>
        <end position="75"/>
    </location>
</feature>
<proteinExistence type="predicted"/>
<gene>
    <name evidence="2" type="ORF">B296_00027045</name>
</gene>
<organism evidence="2 3">
    <name type="scientific">Ensete ventricosum</name>
    <name type="common">Abyssinian banana</name>
    <name type="synonym">Musa ensete</name>
    <dbReference type="NCBI Taxonomy" id="4639"/>
    <lineage>
        <taxon>Eukaryota</taxon>
        <taxon>Viridiplantae</taxon>
        <taxon>Streptophyta</taxon>
        <taxon>Embryophyta</taxon>
        <taxon>Tracheophyta</taxon>
        <taxon>Spermatophyta</taxon>
        <taxon>Magnoliopsida</taxon>
        <taxon>Liliopsida</taxon>
        <taxon>Zingiberales</taxon>
        <taxon>Musaceae</taxon>
        <taxon>Ensete</taxon>
    </lineage>
</organism>
<dbReference type="Proteomes" id="UP000287651">
    <property type="component" value="Unassembled WGS sequence"/>
</dbReference>
<name>A0A426YUM8_ENSVE</name>
<reference evidence="2 3" key="1">
    <citation type="journal article" date="2014" name="Agronomy (Basel)">
        <title>A Draft Genome Sequence for Ensete ventricosum, the Drought-Tolerant Tree Against Hunger.</title>
        <authorList>
            <person name="Harrison J."/>
            <person name="Moore K.A."/>
            <person name="Paszkiewicz K."/>
            <person name="Jones T."/>
            <person name="Grant M."/>
            <person name="Ambacheew D."/>
            <person name="Muzemil S."/>
            <person name="Studholme D.J."/>
        </authorList>
    </citation>
    <scope>NUCLEOTIDE SEQUENCE [LARGE SCALE GENOMIC DNA]</scope>
</reference>
<evidence type="ECO:0000313" key="3">
    <source>
        <dbReference type="Proteomes" id="UP000287651"/>
    </source>
</evidence>
<feature type="region of interest" description="Disordered" evidence="1">
    <location>
        <begin position="1"/>
        <end position="75"/>
    </location>
</feature>
<protein>
    <submittedName>
        <fullName evidence="2">Uncharacterized protein</fullName>
    </submittedName>
</protein>
<dbReference type="AlphaFoldDB" id="A0A426YUM8"/>
<evidence type="ECO:0000256" key="1">
    <source>
        <dbReference type="SAM" id="MobiDB-lite"/>
    </source>
</evidence>
<accession>A0A426YUM8</accession>